<dbReference type="InterPro" id="IPR050143">
    <property type="entry name" value="TRIM/RBCC"/>
</dbReference>
<dbReference type="SUPFAM" id="SSF49899">
    <property type="entry name" value="Concanavalin A-like lectins/glucanases"/>
    <property type="match status" value="1"/>
</dbReference>
<dbReference type="InterPro" id="IPR003879">
    <property type="entry name" value="Butyrophylin_SPRY"/>
</dbReference>
<dbReference type="RefSeq" id="XP_020865008.1">
    <property type="nucleotide sequence ID" value="XM_021009349.1"/>
</dbReference>
<dbReference type="PROSITE" id="PS00518">
    <property type="entry name" value="ZF_RING_1"/>
    <property type="match status" value="1"/>
</dbReference>
<dbReference type="InterPro" id="IPR017907">
    <property type="entry name" value="Znf_RING_CS"/>
</dbReference>
<dbReference type="InterPro" id="IPR003877">
    <property type="entry name" value="SPRY_dom"/>
</dbReference>
<dbReference type="Pfam" id="PF13765">
    <property type="entry name" value="PRY"/>
    <property type="match status" value="1"/>
</dbReference>
<dbReference type="PROSITE" id="PS50188">
    <property type="entry name" value="B302_SPRY"/>
    <property type="match status" value="1"/>
</dbReference>
<accession>A0A6P5M2R2</accession>
<keyword evidence="1" id="KW-0479">Metal-binding</keyword>
<keyword evidence="5" id="KW-0175">Coiled coil</keyword>
<evidence type="ECO:0000313" key="10">
    <source>
        <dbReference type="RefSeq" id="XP_020865008.1"/>
    </source>
</evidence>
<name>A0A6P5M2R2_PHACI</name>
<dbReference type="SMART" id="SM00449">
    <property type="entry name" value="SPRY"/>
    <property type="match status" value="1"/>
</dbReference>
<evidence type="ECO:0000256" key="3">
    <source>
        <dbReference type="ARBA" id="ARBA00022833"/>
    </source>
</evidence>
<dbReference type="InterPro" id="IPR013320">
    <property type="entry name" value="ConA-like_dom_sf"/>
</dbReference>
<dbReference type="GO" id="GO:0005737">
    <property type="term" value="C:cytoplasm"/>
    <property type="evidence" value="ECO:0007669"/>
    <property type="project" value="Ensembl"/>
</dbReference>
<dbReference type="PANTHER" id="PTHR24103">
    <property type="entry name" value="E3 UBIQUITIN-PROTEIN LIGASE TRIM"/>
    <property type="match status" value="1"/>
</dbReference>
<dbReference type="SMART" id="SM00184">
    <property type="entry name" value="RING"/>
    <property type="match status" value="1"/>
</dbReference>
<dbReference type="GO" id="GO:0005813">
    <property type="term" value="C:centrosome"/>
    <property type="evidence" value="ECO:0007669"/>
    <property type="project" value="Ensembl"/>
</dbReference>
<evidence type="ECO:0000313" key="8">
    <source>
        <dbReference type="Proteomes" id="UP000515140"/>
    </source>
</evidence>
<dbReference type="Gene3D" id="2.60.120.920">
    <property type="match status" value="1"/>
</dbReference>
<dbReference type="InterPro" id="IPR027370">
    <property type="entry name" value="Znf-RING_euk"/>
</dbReference>
<evidence type="ECO:0000313" key="9">
    <source>
        <dbReference type="RefSeq" id="XP_020865007.1"/>
    </source>
</evidence>
<dbReference type="PRINTS" id="PR01407">
    <property type="entry name" value="BUTYPHLNCDUF"/>
</dbReference>
<evidence type="ECO:0000256" key="2">
    <source>
        <dbReference type="ARBA" id="ARBA00022771"/>
    </source>
</evidence>
<feature type="domain" description="B30.2/SPRY" evidence="7">
    <location>
        <begin position="334"/>
        <end position="530"/>
    </location>
</feature>
<dbReference type="InterPro" id="IPR013083">
    <property type="entry name" value="Znf_RING/FYVE/PHD"/>
</dbReference>
<dbReference type="RefSeq" id="XP_020865007.1">
    <property type="nucleotide sequence ID" value="XM_021009348.1"/>
</dbReference>
<dbReference type="Proteomes" id="UP000515140">
    <property type="component" value="Unplaced"/>
</dbReference>
<dbReference type="PROSITE" id="PS50089">
    <property type="entry name" value="ZF_RING_2"/>
    <property type="match status" value="1"/>
</dbReference>
<keyword evidence="2 4" id="KW-0863">Zinc-finger</keyword>
<dbReference type="InterPro" id="IPR001841">
    <property type="entry name" value="Znf_RING"/>
</dbReference>
<gene>
    <name evidence="9 10" type="primary">TRIM69</name>
</gene>
<dbReference type="GO" id="GO:0016607">
    <property type="term" value="C:nuclear speck"/>
    <property type="evidence" value="ECO:0007669"/>
    <property type="project" value="Ensembl"/>
</dbReference>
<evidence type="ECO:0000256" key="1">
    <source>
        <dbReference type="ARBA" id="ARBA00022723"/>
    </source>
</evidence>
<evidence type="ECO:0000256" key="4">
    <source>
        <dbReference type="PROSITE-ProRule" id="PRU00175"/>
    </source>
</evidence>
<dbReference type="Gene3D" id="3.30.40.10">
    <property type="entry name" value="Zinc/RING finger domain, C3HC4 (zinc finger)"/>
    <property type="match status" value="1"/>
</dbReference>
<dbReference type="Gene3D" id="3.30.160.60">
    <property type="entry name" value="Classic Zinc Finger"/>
    <property type="match status" value="1"/>
</dbReference>
<dbReference type="SUPFAM" id="SSF57850">
    <property type="entry name" value="RING/U-box"/>
    <property type="match status" value="1"/>
</dbReference>
<feature type="coiled-coil region" evidence="5">
    <location>
        <begin position="245"/>
        <end position="290"/>
    </location>
</feature>
<proteinExistence type="predicted"/>
<dbReference type="Pfam" id="PF00622">
    <property type="entry name" value="SPRY"/>
    <property type="match status" value="1"/>
</dbReference>
<dbReference type="InterPro" id="IPR043136">
    <property type="entry name" value="B30.2/SPRY_sf"/>
</dbReference>
<dbReference type="AlphaFoldDB" id="A0A6P5M2R2"/>
<evidence type="ECO:0000259" key="6">
    <source>
        <dbReference type="PROSITE" id="PS50089"/>
    </source>
</evidence>
<evidence type="ECO:0000259" key="7">
    <source>
        <dbReference type="PROSITE" id="PS50188"/>
    </source>
</evidence>
<dbReference type="GO" id="GO:0061630">
    <property type="term" value="F:ubiquitin protein ligase activity"/>
    <property type="evidence" value="ECO:0007669"/>
    <property type="project" value="Ensembl"/>
</dbReference>
<dbReference type="GeneTree" id="ENSGT00940000160707"/>
<protein>
    <submittedName>
        <fullName evidence="9 10">E3 ubiquitin-protein ligase TRIM69 isoform X1</fullName>
    </submittedName>
</protein>
<feature type="domain" description="RING-type" evidence="6">
    <location>
        <begin position="76"/>
        <end position="115"/>
    </location>
</feature>
<dbReference type="Pfam" id="PF13445">
    <property type="entry name" value="zf-RING_UBOX"/>
    <property type="match status" value="1"/>
</dbReference>
<keyword evidence="8" id="KW-1185">Reference proteome</keyword>
<dbReference type="GO" id="GO:0051299">
    <property type="term" value="P:centrosome separation"/>
    <property type="evidence" value="ECO:0007669"/>
    <property type="project" value="Ensembl"/>
</dbReference>
<dbReference type="SUPFAM" id="SSF57845">
    <property type="entry name" value="B-box zinc-binding domain"/>
    <property type="match status" value="1"/>
</dbReference>
<dbReference type="KEGG" id="pcw:110223690"/>
<dbReference type="GeneID" id="110223690"/>
<organism evidence="8 9">
    <name type="scientific">Phascolarctos cinereus</name>
    <name type="common">Koala</name>
    <dbReference type="NCBI Taxonomy" id="38626"/>
    <lineage>
        <taxon>Eukaryota</taxon>
        <taxon>Metazoa</taxon>
        <taxon>Chordata</taxon>
        <taxon>Craniata</taxon>
        <taxon>Vertebrata</taxon>
        <taxon>Euteleostomi</taxon>
        <taxon>Mammalia</taxon>
        <taxon>Metatheria</taxon>
        <taxon>Diprotodontia</taxon>
        <taxon>Phascolarctidae</taxon>
        <taxon>Phascolarctos</taxon>
    </lineage>
</organism>
<dbReference type="GO" id="GO:0008270">
    <property type="term" value="F:zinc ion binding"/>
    <property type="evidence" value="ECO:0007669"/>
    <property type="project" value="UniProtKB-KW"/>
</dbReference>
<dbReference type="CTD" id="140691"/>
<keyword evidence="3" id="KW-0862">Zinc</keyword>
<dbReference type="InterPro" id="IPR001870">
    <property type="entry name" value="B30.2/SPRY"/>
</dbReference>
<reference evidence="9 10" key="1">
    <citation type="submission" date="2025-04" db="UniProtKB">
        <authorList>
            <consortium name="RefSeq"/>
        </authorList>
    </citation>
    <scope>IDENTIFICATION</scope>
    <source>
        <tissue evidence="9 10">Spleen</tissue>
    </source>
</reference>
<sequence length="537" mass="62004">MHYIRRLDFECISSLRKENSVITQESLKKKKKSDQSVNSCPKALLNVNVKEMGKIITFSTPTTIANMEDITKELHCQLCHDWFHRPVMLSCSHNFCKLCIEKSWRHRQKPECPECLIPCQNKSFIPNMVLEKLVLRIKDLPLTQRPPQCQEHGENLKLFSKQEGKLACFQCKDVRHSQEFMQIPEAIRIYAGKMTINQARVEASLKELQRLKCQQEEAICAHKENKLHLQQNISLEFLKLHQFLHNKEKELLDELQETGKKLDDEMERSLNQLQEQCVLAKEMLVDIQVQMEQHNPFDFLADITAFLESLEKGMEVLTPKDFISRELSLGKFKGPIQYMTWKEMESILCPGLSLITLDPKTAHPNLVISEDRTSVWHGDVKKMIPDNPERFDSSVAVLGLDAFNKGKWYWEVEVAKKTKWTLGVVRESISRKGCCPLTPTDGFWLLRLRNSLELKALDVPSFSMVLKCSLSKVGIYLDYEGGQVSFYNAEDMSHIYTFSSTFTEQLFPYFCPCLNDSGDNLEPLSIIHPFGTCSDKQ</sequence>
<evidence type="ECO:0000256" key="5">
    <source>
        <dbReference type="SAM" id="Coils"/>
    </source>
</evidence>
<dbReference type="GO" id="GO:0071539">
    <property type="term" value="P:protein localization to centrosome"/>
    <property type="evidence" value="ECO:0007669"/>
    <property type="project" value="Ensembl"/>
</dbReference>
<dbReference type="InterPro" id="IPR006574">
    <property type="entry name" value="PRY"/>
</dbReference>
<dbReference type="FunFam" id="2.60.120.920:FF:000004">
    <property type="entry name" value="Butyrophilin subfamily 1 member A1"/>
    <property type="match status" value="1"/>
</dbReference>
<dbReference type="SMART" id="SM00589">
    <property type="entry name" value="PRY"/>
    <property type="match status" value="1"/>
</dbReference>